<reference evidence="2" key="1">
    <citation type="journal article" date="2019" name="bioRxiv">
        <title>The Genome of the Zebra Mussel, Dreissena polymorpha: A Resource for Invasive Species Research.</title>
        <authorList>
            <person name="McCartney M.A."/>
            <person name="Auch B."/>
            <person name="Kono T."/>
            <person name="Mallez S."/>
            <person name="Zhang Y."/>
            <person name="Obille A."/>
            <person name="Becker A."/>
            <person name="Abrahante J.E."/>
            <person name="Garbe J."/>
            <person name="Badalamenti J.P."/>
            <person name="Herman A."/>
            <person name="Mangelson H."/>
            <person name="Liachko I."/>
            <person name="Sullivan S."/>
            <person name="Sone E.D."/>
            <person name="Koren S."/>
            <person name="Silverstein K.A.T."/>
            <person name="Beckman K.B."/>
            <person name="Gohl D.M."/>
        </authorList>
    </citation>
    <scope>NUCLEOTIDE SEQUENCE</scope>
    <source>
        <strain evidence="2">Duluth1</strain>
        <tissue evidence="2">Whole animal</tissue>
    </source>
</reference>
<gene>
    <name evidence="2" type="ORF">DPMN_047253</name>
</gene>
<evidence type="ECO:0000256" key="1">
    <source>
        <dbReference type="SAM" id="MobiDB-lite"/>
    </source>
</evidence>
<reference evidence="2" key="2">
    <citation type="submission" date="2020-11" db="EMBL/GenBank/DDBJ databases">
        <authorList>
            <person name="McCartney M.A."/>
            <person name="Auch B."/>
            <person name="Kono T."/>
            <person name="Mallez S."/>
            <person name="Becker A."/>
            <person name="Gohl D.M."/>
            <person name="Silverstein K.A.T."/>
            <person name="Koren S."/>
            <person name="Bechman K.B."/>
            <person name="Herman A."/>
            <person name="Abrahante J.E."/>
            <person name="Garbe J."/>
        </authorList>
    </citation>
    <scope>NUCLEOTIDE SEQUENCE</scope>
    <source>
        <strain evidence="2">Duluth1</strain>
        <tissue evidence="2">Whole animal</tissue>
    </source>
</reference>
<comment type="caution">
    <text evidence="2">The sequence shown here is derived from an EMBL/GenBank/DDBJ whole genome shotgun (WGS) entry which is preliminary data.</text>
</comment>
<evidence type="ECO:0000313" key="2">
    <source>
        <dbReference type="EMBL" id="KAH3740547.1"/>
    </source>
</evidence>
<name>A0A9D4D9D5_DREPO</name>
<dbReference type="EMBL" id="JAIWYP010000011">
    <property type="protein sequence ID" value="KAH3740547.1"/>
    <property type="molecule type" value="Genomic_DNA"/>
</dbReference>
<protein>
    <submittedName>
        <fullName evidence="2">Uncharacterized protein</fullName>
    </submittedName>
</protein>
<organism evidence="2 3">
    <name type="scientific">Dreissena polymorpha</name>
    <name type="common">Zebra mussel</name>
    <name type="synonym">Mytilus polymorpha</name>
    <dbReference type="NCBI Taxonomy" id="45954"/>
    <lineage>
        <taxon>Eukaryota</taxon>
        <taxon>Metazoa</taxon>
        <taxon>Spiralia</taxon>
        <taxon>Lophotrochozoa</taxon>
        <taxon>Mollusca</taxon>
        <taxon>Bivalvia</taxon>
        <taxon>Autobranchia</taxon>
        <taxon>Heteroconchia</taxon>
        <taxon>Euheterodonta</taxon>
        <taxon>Imparidentia</taxon>
        <taxon>Neoheterodontei</taxon>
        <taxon>Myida</taxon>
        <taxon>Dreissenoidea</taxon>
        <taxon>Dreissenidae</taxon>
        <taxon>Dreissena</taxon>
    </lineage>
</organism>
<dbReference type="Proteomes" id="UP000828390">
    <property type="component" value="Unassembled WGS sequence"/>
</dbReference>
<accession>A0A9D4D9D5</accession>
<sequence length="114" mass="12746">MESLLSRQLGFTLTYTGSKLERTEHGLEKEIRRESCAPPRKNTIARYVKADSSDSSHPVGLKSHQGDMNRLEVTLGFEADSSDSSHPGDMNRLEVTLGHSRVDNDPLRVTWHLG</sequence>
<evidence type="ECO:0000313" key="3">
    <source>
        <dbReference type="Proteomes" id="UP000828390"/>
    </source>
</evidence>
<proteinExistence type="predicted"/>
<feature type="region of interest" description="Disordered" evidence="1">
    <location>
        <begin position="77"/>
        <end position="97"/>
    </location>
</feature>
<dbReference type="AlphaFoldDB" id="A0A9D4D9D5"/>
<keyword evidence="3" id="KW-1185">Reference proteome</keyword>